<dbReference type="InterPro" id="IPR041679">
    <property type="entry name" value="DNA2/NAM7-like_C"/>
</dbReference>
<evidence type="ECO:0000256" key="7">
    <source>
        <dbReference type="SAM" id="MobiDB-lite"/>
    </source>
</evidence>
<feature type="compositionally biased region" description="Basic and acidic residues" evidence="7">
    <location>
        <begin position="170"/>
        <end position="186"/>
    </location>
</feature>
<dbReference type="AlphaFoldDB" id="A0AAF0J9D2"/>
<keyword evidence="4" id="KW-0347">Helicase</keyword>
<dbReference type="GO" id="GO:0043139">
    <property type="term" value="F:5'-3' DNA helicase activity"/>
    <property type="evidence" value="ECO:0007669"/>
    <property type="project" value="TreeGrafter"/>
</dbReference>
<dbReference type="PANTHER" id="PTHR43788:SF13">
    <property type="entry name" value="REGULATOR OF NONSENSE TRANSCRIPTS 1"/>
    <property type="match status" value="1"/>
</dbReference>
<dbReference type="InterPro" id="IPR027417">
    <property type="entry name" value="P-loop_NTPase"/>
</dbReference>
<dbReference type="InterPro" id="IPR050534">
    <property type="entry name" value="Coronavir_polyprotein_1ab"/>
</dbReference>
<keyword evidence="6" id="KW-0175">Coiled coil</keyword>
<evidence type="ECO:0000259" key="8">
    <source>
        <dbReference type="Pfam" id="PF13086"/>
    </source>
</evidence>
<proteinExistence type="inferred from homology"/>
<keyword evidence="5" id="KW-0067">ATP-binding</keyword>
<gene>
    <name evidence="10" type="ORF">MJAP1_001167</name>
</gene>
<comment type="similarity">
    <text evidence="1">Belongs to the DNA2/NAM7 helicase family.</text>
</comment>
<keyword evidence="2" id="KW-0547">Nucleotide-binding</keyword>
<keyword evidence="11" id="KW-1185">Reference proteome</keyword>
<evidence type="ECO:0000256" key="4">
    <source>
        <dbReference type="ARBA" id="ARBA00022806"/>
    </source>
</evidence>
<keyword evidence="3" id="KW-0378">Hydrolase</keyword>
<dbReference type="InterPro" id="IPR047187">
    <property type="entry name" value="SF1_C_Upf1"/>
</dbReference>
<feature type="domain" description="DNA2/NAM7 helicase-like C-terminal" evidence="9">
    <location>
        <begin position="874"/>
        <end position="1152"/>
    </location>
</feature>
<dbReference type="CDD" id="cd18808">
    <property type="entry name" value="SF1_C_Upf1"/>
    <property type="match status" value="1"/>
</dbReference>
<dbReference type="GO" id="GO:0016787">
    <property type="term" value="F:hydrolase activity"/>
    <property type="evidence" value="ECO:0007669"/>
    <property type="project" value="UniProtKB-KW"/>
</dbReference>
<evidence type="ECO:0000313" key="10">
    <source>
        <dbReference type="EMBL" id="WFD38218.1"/>
    </source>
</evidence>
<evidence type="ECO:0000256" key="5">
    <source>
        <dbReference type="ARBA" id="ARBA00022840"/>
    </source>
</evidence>
<evidence type="ECO:0000256" key="2">
    <source>
        <dbReference type="ARBA" id="ARBA00022741"/>
    </source>
</evidence>
<dbReference type="GO" id="GO:0005524">
    <property type="term" value="F:ATP binding"/>
    <property type="evidence" value="ECO:0007669"/>
    <property type="project" value="UniProtKB-KW"/>
</dbReference>
<dbReference type="SUPFAM" id="SSF52540">
    <property type="entry name" value="P-loop containing nucleoside triphosphate hydrolases"/>
    <property type="match status" value="1"/>
</dbReference>
<dbReference type="Pfam" id="PF13087">
    <property type="entry name" value="AAA_12"/>
    <property type="match status" value="1"/>
</dbReference>
<evidence type="ECO:0000313" key="11">
    <source>
        <dbReference type="Proteomes" id="UP001217754"/>
    </source>
</evidence>
<dbReference type="GeneID" id="85224816"/>
<sequence>MLRAAHWLPGAVRAFRTRATARAAQREYDREMRHVYQPPDVLLQGVHPEKKRARGKRTKLRTVSDAVDRAGSVWVGVEKAAEDEVDEARVDEPFLADEAGAPSAPPDALADAWADTFVEGDADVDYGEQSAGGEEPATQRTGHDEVDAAAPRERAVPVAPNDTQPYAKSADAREAREAQRRVHASDTSDAPTHSTAALDTHAHIDALASLDAPLDDVPFSVHDVADIPAAPGADWDAHAAEPPAALLDALADTSEPDWADTIPDEVLALFLAEARGDLGAPSAALEASVAARHTPPAALVAAPRTAPLRGVHDVYDWRTIATSQQTTPSFFPRWDARQWVWVRKWPTLSLLLRSAHAAVHAVLGALRTPSFHAAMAIAARRYQNHWRAVLALEREHAEAELAEVRKRPVQELVALGIALDGMQAYWQTERHYGRRVGVFKLPGSKRLPRHKLMPGSVVTMHPVDAQPGWYKPKADQQSQALSMLDRLVAPLPTKTDPHAIPVISGELVDGNATRVRIRFSEAYEHVDLAAYDWRLDRGENDVVNERTEKALDALMYDPDDVARASTSRRMYALSGTPLRDVLLPLPPPLRQTPAEGLFSRDTRIRSWYERHSLPRPLAMDGDPDLGLNASQTRAVAMMLKEPLSLVQGPPGTGKTRTLVKAVSLLKQHFQVPHPILLAAHTNVAVDNLAAGCRKHGLKIVRAGSSAAVHPSLADETLEAHTAKHPKYAQLMDEQAELKRLQLERAALDAELAERRRTHAATGTSDPRMGVLRTALGNLRRKIGRVVAKSHVLRSEITASVLHDADVVCATAISAGSRQLDMIDFPIVFVDEGSMATEPIALIPLMKGCAQLALIGDHKQLPPVLRSMDAKRGGLSTSLFERLMHQGTPEAATPDAQRRPRIPSVLLDEQFRMHPTLAAFPNAAFYSGALRDAPSTSARTPLASAYAATRPDGTPSPVTLVAHGPVAASTASAGGVLSSVSPYNVPQADLALALLCDLLVRNPTLRGDEIGIVTPYEAQVRLLQRMLAAGAPAHAVLPGEESLPHLSEHAVHTLAAADPQRAAELAAIEVHTVDGFEGREKPVMLFSTVKSGGGALRGTAALHAALASPSWASVAPLADLPTQRGGYVGFLADTRRLNVALTRAQCQLFLLGNLDTLLSARLGSSGEQAVEHSDVHAIRKYARWLLAQDYVLDVDVIHERLLEEAVDSIQL</sequence>
<dbReference type="PANTHER" id="PTHR43788">
    <property type="entry name" value="DNA2/NAM7 HELICASE FAMILY MEMBER"/>
    <property type="match status" value="1"/>
</dbReference>
<dbReference type="Proteomes" id="UP001217754">
    <property type="component" value="Chromosome 2"/>
</dbReference>
<evidence type="ECO:0000256" key="1">
    <source>
        <dbReference type="ARBA" id="ARBA00007913"/>
    </source>
</evidence>
<evidence type="ECO:0000256" key="6">
    <source>
        <dbReference type="SAM" id="Coils"/>
    </source>
</evidence>
<feature type="domain" description="DNA2/NAM7 helicase helicase" evidence="8">
    <location>
        <begin position="627"/>
        <end position="866"/>
    </location>
</feature>
<feature type="compositionally biased region" description="Basic and acidic residues" evidence="7">
    <location>
        <begin position="141"/>
        <end position="155"/>
    </location>
</feature>
<name>A0AAF0J9D2_9BASI</name>
<organism evidence="10 11">
    <name type="scientific">Malassezia japonica</name>
    <dbReference type="NCBI Taxonomy" id="223818"/>
    <lineage>
        <taxon>Eukaryota</taxon>
        <taxon>Fungi</taxon>
        <taxon>Dikarya</taxon>
        <taxon>Basidiomycota</taxon>
        <taxon>Ustilaginomycotina</taxon>
        <taxon>Malasseziomycetes</taxon>
        <taxon>Malasseziales</taxon>
        <taxon>Malasseziaceae</taxon>
        <taxon>Malassezia</taxon>
    </lineage>
</organism>
<dbReference type="Gene3D" id="3.40.50.300">
    <property type="entry name" value="P-loop containing nucleotide triphosphate hydrolases"/>
    <property type="match status" value="2"/>
</dbReference>
<protein>
    <submittedName>
        <fullName evidence="10">Uncharacterized protein</fullName>
    </submittedName>
</protein>
<reference evidence="10" key="1">
    <citation type="submission" date="2023-03" db="EMBL/GenBank/DDBJ databases">
        <title>Mating type loci evolution in Malassezia.</title>
        <authorList>
            <person name="Coelho M.A."/>
        </authorList>
    </citation>
    <scope>NUCLEOTIDE SEQUENCE</scope>
    <source>
        <strain evidence="10">CBS 9431</strain>
    </source>
</reference>
<dbReference type="EMBL" id="CP119959">
    <property type="protein sequence ID" value="WFD38218.1"/>
    <property type="molecule type" value="Genomic_DNA"/>
</dbReference>
<accession>A0AAF0J9D2</accession>
<evidence type="ECO:0000259" key="9">
    <source>
        <dbReference type="Pfam" id="PF13087"/>
    </source>
</evidence>
<feature type="region of interest" description="Disordered" evidence="7">
    <location>
        <begin position="124"/>
        <end position="193"/>
    </location>
</feature>
<dbReference type="InterPro" id="IPR041677">
    <property type="entry name" value="DNA2/NAM7_AAA_11"/>
</dbReference>
<evidence type="ECO:0000256" key="3">
    <source>
        <dbReference type="ARBA" id="ARBA00022801"/>
    </source>
</evidence>
<feature type="coiled-coil region" evidence="6">
    <location>
        <begin position="730"/>
        <end position="757"/>
    </location>
</feature>
<dbReference type="Pfam" id="PF13086">
    <property type="entry name" value="AAA_11"/>
    <property type="match status" value="1"/>
</dbReference>
<dbReference type="RefSeq" id="XP_060121115.1">
    <property type="nucleotide sequence ID" value="XM_060265132.1"/>
</dbReference>